<dbReference type="PANTHER" id="PTHR13285">
    <property type="entry name" value="ACYLTRANSFERASE"/>
    <property type="match status" value="1"/>
</dbReference>
<feature type="transmembrane region" description="Helical" evidence="1">
    <location>
        <begin position="42"/>
        <end position="63"/>
    </location>
</feature>
<evidence type="ECO:0000256" key="1">
    <source>
        <dbReference type="SAM" id="Phobius"/>
    </source>
</evidence>
<feature type="transmembrane region" description="Helical" evidence="1">
    <location>
        <begin position="5"/>
        <end position="22"/>
    </location>
</feature>
<dbReference type="GO" id="GO:0016746">
    <property type="term" value="F:acyltransferase activity"/>
    <property type="evidence" value="ECO:0007669"/>
    <property type="project" value="TreeGrafter"/>
</dbReference>
<gene>
    <name evidence="2" type="primary">pacA</name>
</gene>
<accession>Q4PZE8</accession>
<feature type="transmembrane region" description="Helical" evidence="1">
    <location>
        <begin position="114"/>
        <end position="133"/>
    </location>
</feature>
<dbReference type="EMBL" id="DQ015866">
    <property type="protein sequence ID" value="AAY67449.1"/>
    <property type="molecule type" value="Genomic_DNA"/>
</dbReference>
<keyword evidence="1" id="KW-1133">Transmembrane helix</keyword>
<keyword evidence="1" id="KW-0812">Transmembrane</keyword>
<organism evidence="2">
    <name type="scientific">Neisseria gonorrhoeae</name>
    <dbReference type="NCBI Taxonomy" id="485"/>
    <lineage>
        <taxon>Bacteria</taxon>
        <taxon>Pseudomonadati</taxon>
        <taxon>Pseudomonadota</taxon>
        <taxon>Betaproteobacteria</taxon>
        <taxon>Neisseriales</taxon>
        <taxon>Neisseriaceae</taxon>
        <taxon>Neisseria</taxon>
    </lineage>
</organism>
<proteinExistence type="predicted"/>
<feature type="transmembrane region" description="Helical" evidence="1">
    <location>
        <begin position="75"/>
        <end position="94"/>
    </location>
</feature>
<dbReference type="PANTHER" id="PTHR13285:SF23">
    <property type="entry name" value="TEICHOIC ACID D-ALANYLTRANSFERASE"/>
    <property type="match status" value="1"/>
</dbReference>
<evidence type="ECO:0000313" key="2">
    <source>
        <dbReference type="EMBL" id="AAY67449.1"/>
    </source>
</evidence>
<dbReference type="AlphaFoldDB" id="Q4PZE8"/>
<keyword evidence="1" id="KW-0472">Membrane</keyword>
<sequence>MPLLSVEFALFFIVFLPIYWGFAKYPSVQNLLLLAAGMGWLYHISPVFAAIIVLYSSCVYLLGELLRSDRESTRRFWLGCGIAASITVLGFFKYFDFFRPLIAQYAGKGGAIDILMPLGLSYYTFQSVAYLVYCFRAPHAARFGWHELLLHLSFFPTVTSGPIIRAAAFKSTDGEQAGALAQIRTRPRRFPDFTGHCQKMVAGGDAGGKLGVARI</sequence>
<reference evidence="2" key="1">
    <citation type="journal article" date="2005" name="Infect. Immun.">
        <title>Mutations affecting peptidoglycan acetylation in Neisseria gonorrhoeae and Neisseria meningitidis.</title>
        <authorList>
            <person name="Dillard J.P."/>
            <person name="Hackett K.T."/>
        </authorList>
    </citation>
    <scope>NUCLEOTIDE SEQUENCE</scope>
    <source>
        <strain evidence="2">RD5</strain>
    </source>
</reference>
<name>Q4PZE8_NEIGO</name>
<protein>
    <submittedName>
        <fullName evidence="2">PacA mutant</fullName>
    </submittedName>
</protein>
<dbReference type="InterPro" id="IPR051085">
    <property type="entry name" value="MB_O-acyltransferase"/>
</dbReference>